<keyword evidence="2" id="KW-0732">Signal</keyword>
<evidence type="ECO:0000256" key="1">
    <source>
        <dbReference type="ARBA" id="ARBA00004442"/>
    </source>
</evidence>
<gene>
    <name evidence="7" type="ORF">ACFPP9_10255</name>
</gene>
<protein>
    <submittedName>
        <fullName evidence="7">Outer membrane protein</fullName>
    </submittedName>
</protein>
<comment type="caution">
    <text evidence="7">The sequence shown here is derived from an EMBL/GenBank/DDBJ whole genome shotgun (WGS) entry which is preliminary data.</text>
</comment>
<reference evidence="8" key="1">
    <citation type="journal article" date="2019" name="Int. J. Syst. Evol. Microbiol.">
        <title>The Global Catalogue of Microorganisms (GCM) 10K type strain sequencing project: providing services to taxonomists for standard genome sequencing and annotation.</title>
        <authorList>
            <consortium name="The Broad Institute Genomics Platform"/>
            <consortium name="The Broad Institute Genome Sequencing Center for Infectious Disease"/>
            <person name="Wu L."/>
            <person name="Ma J."/>
        </authorList>
    </citation>
    <scope>NUCLEOTIDE SEQUENCE [LARGE SCALE GENOMIC DNA]</scope>
    <source>
        <strain evidence="8">KACC 12633</strain>
    </source>
</reference>
<organism evidence="7 8">
    <name type="scientific">Kaistia terrae</name>
    <dbReference type="NCBI Taxonomy" id="537017"/>
    <lineage>
        <taxon>Bacteria</taxon>
        <taxon>Pseudomonadati</taxon>
        <taxon>Pseudomonadota</taxon>
        <taxon>Alphaproteobacteria</taxon>
        <taxon>Hyphomicrobiales</taxon>
        <taxon>Kaistiaceae</taxon>
        <taxon>Kaistia</taxon>
    </lineage>
</organism>
<sequence>MGCCSSGTDGARHSSYVLSTLGGNIMIKHALGLAFVAAFGLGSTAHAADLTVVTEDVVIAAPVFSWTGFYAGVHAGYGWADLDNDLTDAAGAGNKPDGFFGGGQIGYNYQLSNQIVLGLEADAAFADFKDDFAAPGPDGGLFTAYTKITALGTVRARAGYAIDRFLPYVTGGFAWANAKSGLDVSGYPGLPNFGVGDSQMHTGWTVGAGVEYAVTDNVTAKVEYLYADLGSKEYNVEVFGPGSRLNADLSSLQTVKFGLNYKF</sequence>
<feature type="domain" description="Outer membrane protein beta-barrel" evidence="6">
    <location>
        <begin position="49"/>
        <end position="263"/>
    </location>
</feature>
<dbReference type="InterPro" id="IPR027385">
    <property type="entry name" value="Beta-barrel_OMP"/>
</dbReference>
<name>A0ABW0PU33_9HYPH</name>
<evidence type="ECO:0000256" key="2">
    <source>
        <dbReference type="ARBA" id="ARBA00022729"/>
    </source>
</evidence>
<keyword evidence="3" id="KW-0472">Membrane</keyword>
<evidence type="ECO:0000259" key="6">
    <source>
        <dbReference type="Pfam" id="PF13505"/>
    </source>
</evidence>
<comment type="similarity">
    <text evidence="5">Belongs to the Omp25/RopB family.</text>
</comment>
<dbReference type="RefSeq" id="WP_266342419.1">
    <property type="nucleotide sequence ID" value="NZ_JAPKNH010000001.1"/>
</dbReference>
<keyword evidence="4" id="KW-0998">Cell outer membrane</keyword>
<dbReference type="InterPro" id="IPR051692">
    <property type="entry name" value="OMP-like"/>
</dbReference>
<dbReference type="SUPFAM" id="SSF56925">
    <property type="entry name" value="OMPA-like"/>
    <property type="match status" value="1"/>
</dbReference>
<dbReference type="PANTHER" id="PTHR34001:SF3">
    <property type="entry name" value="BLL7405 PROTEIN"/>
    <property type="match status" value="1"/>
</dbReference>
<evidence type="ECO:0000256" key="5">
    <source>
        <dbReference type="ARBA" id="ARBA00038306"/>
    </source>
</evidence>
<dbReference type="Pfam" id="PF13505">
    <property type="entry name" value="OMP_b-brl"/>
    <property type="match status" value="1"/>
</dbReference>
<dbReference type="Proteomes" id="UP001596150">
    <property type="component" value="Unassembled WGS sequence"/>
</dbReference>
<dbReference type="Gene3D" id="2.40.160.20">
    <property type="match status" value="1"/>
</dbReference>
<evidence type="ECO:0000256" key="3">
    <source>
        <dbReference type="ARBA" id="ARBA00023136"/>
    </source>
</evidence>
<dbReference type="EMBL" id="JBHSML010000003">
    <property type="protein sequence ID" value="MFC5516151.1"/>
    <property type="molecule type" value="Genomic_DNA"/>
</dbReference>
<evidence type="ECO:0000313" key="8">
    <source>
        <dbReference type="Proteomes" id="UP001596150"/>
    </source>
</evidence>
<evidence type="ECO:0000313" key="7">
    <source>
        <dbReference type="EMBL" id="MFC5516151.1"/>
    </source>
</evidence>
<accession>A0ABW0PU33</accession>
<keyword evidence="8" id="KW-1185">Reference proteome</keyword>
<comment type="subcellular location">
    <subcellularLocation>
        <location evidence="1">Cell outer membrane</location>
    </subcellularLocation>
</comment>
<dbReference type="InterPro" id="IPR011250">
    <property type="entry name" value="OMP/PagP_B-barrel"/>
</dbReference>
<dbReference type="PANTHER" id="PTHR34001">
    <property type="entry name" value="BLL7405 PROTEIN"/>
    <property type="match status" value="1"/>
</dbReference>
<proteinExistence type="inferred from homology"/>
<evidence type="ECO:0000256" key="4">
    <source>
        <dbReference type="ARBA" id="ARBA00023237"/>
    </source>
</evidence>